<dbReference type="AlphaFoldDB" id="A0A6C0F6D8"/>
<sequence>MCNPGFLEDVLASSKALERLLDFLRRVERLRLLEDFLASSKALEGLPDLLRRVERLRFLEDVLASCETLDALPDWCAAGSNGVHDFVLGESESGFPGILVTV</sequence>
<reference evidence="1" key="1">
    <citation type="journal article" date="2020" name="Nature">
        <title>Giant virus diversity and host interactions through global metagenomics.</title>
        <authorList>
            <person name="Schulz F."/>
            <person name="Roux S."/>
            <person name="Paez-Espino D."/>
            <person name="Jungbluth S."/>
            <person name="Walsh D.A."/>
            <person name="Denef V.J."/>
            <person name="McMahon K.D."/>
            <person name="Konstantinidis K.T."/>
            <person name="Eloe-Fadrosh E.A."/>
            <person name="Kyrpides N.C."/>
            <person name="Woyke T."/>
        </authorList>
    </citation>
    <scope>NUCLEOTIDE SEQUENCE</scope>
    <source>
        <strain evidence="1">GVMAG-S-ERX555931-87</strain>
    </source>
</reference>
<protein>
    <submittedName>
        <fullName evidence="1">Uncharacterized protein</fullName>
    </submittedName>
</protein>
<accession>A0A6C0F6D8</accession>
<proteinExistence type="predicted"/>
<name>A0A6C0F6D8_9ZZZZ</name>
<organism evidence="1">
    <name type="scientific">viral metagenome</name>
    <dbReference type="NCBI Taxonomy" id="1070528"/>
    <lineage>
        <taxon>unclassified sequences</taxon>
        <taxon>metagenomes</taxon>
        <taxon>organismal metagenomes</taxon>
    </lineage>
</organism>
<dbReference type="EMBL" id="MN738742">
    <property type="protein sequence ID" value="QHT36421.1"/>
    <property type="molecule type" value="Genomic_DNA"/>
</dbReference>
<evidence type="ECO:0000313" key="1">
    <source>
        <dbReference type="EMBL" id="QHT36421.1"/>
    </source>
</evidence>